<name>A0A2D4JXT8_9SAUR</name>
<evidence type="ECO:0000256" key="1">
    <source>
        <dbReference type="SAM" id="MobiDB-lite"/>
    </source>
</evidence>
<sequence length="99" mass="11509">MFNTSGKKMHIQRTQTWRKREKKPAISSNTNESTRIRIWVDLEKLLKTRVYFGKIPVKSGVKRRSSPTRRPPGIDPNVLPALAKHSFYRNTFSFLGLLP</sequence>
<feature type="region of interest" description="Disordered" evidence="1">
    <location>
        <begin position="1"/>
        <end position="29"/>
    </location>
</feature>
<feature type="compositionally biased region" description="Basic residues" evidence="1">
    <location>
        <begin position="7"/>
        <end position="22"/>
    </location>
</feature>
<protein>
    <submittedName>
        <fullName evidence="2">Uncharacterized protein</fullName>
    </submittedName>
</protein>
<reference evidence="2" key="1">
    <citation type="submission" date="2017-07" db="EMBL/GenBank/DDBJ databases">
        <authorList>
            <person name="Mikheyev A."/>
            <person name="Grau M."/>
        </authorList>
    </citation>
    <scope>NUCLEOTIDE SEQUENCE</scope>
    <source>
        <tissue evidence="2">Venom_gland</tissue>
    </source>
</reference>
<reference evidence="2" key="2">
    <citation type="submission" date="2017-11" db="EMBL/GenBank/DDBJ databases">
        <title>Coralsnake Venomics: Analyses of Venom Gland Transcriptomes and Proteomes of Six Brazilian Taxa.</title>
        <authorList>
            <person name="Aird S.D."/>
            <person name="Jorge da Silva N."/>
            <person name="Qiu L."/>
            <person name="Villar-Briones A."/>
            <person name="Aparecida-Saddi V."/>
            <person name="Campos-Telles M.P."/>
            <person name="Grau M."/>
            <person name="Mikheyev A.S."/>
        </authorList>
    </citation>
    <scope>NUCLEOTIDE SEQUENCE</scope>
    <source>
        <tissue evidence="2">Venom_gland</tissue>
    </source>
</reference>
<accession>A0A2D4JXT8</accession>
<evidence type="ECO:0000313" key="2">
    <source>
        <dbReference type="EMBL" id="LAB01265.1"/>
    </source>
</evidence>
<organism evidence="2">
    <name type="scientific">Micrurus paraensis</name>
    <dbReference type="NCBI Taxonomy" id="1970185"/>
    <lineage>
        <taxon>Eukaryota</taxon>
        <taxon>Metazoa</taxon>
        <taxon>Chordata</taxon>
        <taxon>Craniata</taxon>
        <taxon>Vertebrata</taxon>
        <taxon>Euteleostomi</taxon>
        <taxon>Lepidosauria</taxon>
        <taxon>Squamata</taxon>
        <taxon>Bifurcata</taxon>
        <taxon>Unidentata</taxon>
        <taxon>Episquamata</taxon>
        <taxon>Toxicofera</taxon>
        <taxon>Serpentes</taxon>
        <taxon>Colubroidea</taxon>
        <taxon>Elapidae</taxon>
        <taxon>Elapinae</taxon>
        <taxon>Micrurus</taxon>
    </lineage>
</organism>
<dbReference type="EMBL" id="IACL01018390">
    <property type="protein sequence ID" value="LAB01265.1"/>
    <property type="molecule type" value="Transcribed_RNA"/>
</dbReference>
<dbReference type="AlphaFoldDB" id="A0A2D4JXT8"/>
<proteinExistence type="predicted"/>